<reference evidence="1" key="1">
    <citation type="submission" date="2022-11" db="EMBL/GenBank/DDBJ databases">
        <title>Isolation and characterization of PLA-degrading bacterium Massilia sp. from Antarctic soil.</title>
        <authorList>
            <person name="Sato K."/>
            <person name="Gomez-Fuentes C."/>
            <person name="Ahmad S.A."/>
            <person name="Zulkharnain A."/>
        </authorList>
    </citation>
    <scope>NUCLEOTIDE SEQUENCE</scope>
    <source>
        <strain evidence="1">N-3</strain>
    </source>
</reference>
<protein>
    <submittedName>
        <fullName evidence="1">Uncharacterized protein</fullName>
    </submittedName>
</protein>
<sequence>MIHHQNHPAAARGAERAGEAEVLLASSAMPASFRELRQDADPAAVRQLFGAAAARAGQSEPELSGTGFTYRHDWGARRGQWVLRLDWNVIQPPSRVLVAIGEGAPGGPAAGKFIGAARYTVHNVASRWNGVDIWSTSPGAATSRSTPTT</sequence>
<dbReference type="RefSeq" id="WP_281908698.1">
    <property type="nucleotide sequence ID" value="NZ_AP026966.1"/>
</dbReference>
<organism evidence="1 2">
    <name type="scientific">Massilia varians</name>
    <dbReference type="NCBI Taxonomy" id="457921"/>
    <lineage>
        <taxon>Bacteria</taxon>
        <taxon>Pseudomonadati</taxon>
        <taxon>Pseudomonadota</taxon>
        <taxon>Betaproteobacteria</taxon>
        <taxon>Burkholderiales</taxon>
        <taxon>Oxalobacteraceae</taxon>
        <taxon>Telluria group</taxon>
        <taxon>Massilia</taxon>
    </lineage>
</organism>
<name>A0ABM8C966_9BURK</name>
<proteinExistence type="predicted"/>
<evidence type="ECO:0000313" key="1">
    <source>
        <dbReference type="EMBL" id="BDT59825.1"/>
    </source>
</evidence>
<keyword evidence="2" id="KW-1185">Reference proteome</keyword>
<dbReference type="Proteomes" id="UP001163336">
    <property type="component" value="Chromosome"/>
</dbReference>
<evidence type="ECO:0000313" key="2">
    <source>
        <dbReference type="Proteomes" id="UP001163336"/>
    </source>
</evidence>
<accession>A0ABM8C966</accession>
<gene>
    <name evidence="1" type="ORF">MasN3_33190</name>
</gene>
<dbReference type="EMBL" id="AP026966">
    <property type="protein sequence ID" value="BDT59825.1"/>
    <property type="molecule type" value="Genomic_DNA"/>
</dbReference>